<feature type="region of interest" description="Disordered" evidence="1">
    <location>
        <begin position="27"/>
        <end position="53"/>
    </location>
</feature>
<accession>A0AAN6LQP9</accession>
<name>A0AAN6LQP9_9PLEO</name>
<reference evidence="2 3" key="1">
    <citation type="submission" date="2021-02" db="EMBL/GenBank/DDBJ databases">
        <title>Genome assembly of Pseudopithomyces chartarum.</title>
        <authorList>
            <person name="Jauregui R."/>
            <person name="Singh J."/>
            <person name="Voisey C."/>
        </authorList>
    </citation>
    <scope>NUCLEOTIDE SEQUENCE [LARGE SCALE GENOMIC DNA]</scope>
    <source>
        <strain evidence="2 3">AGR01</strain>
    </source>
</reference>
<comment type="caution">
    <text evidence="2">The sequence shown here is derived from an EMBL/GenBank/DDBJ whole genome shotgun (WGS) entry which is preliminary data.</text>
</comment>
<proteinExistence type="predicted"/>
<keyword evidence="3" id="KW-1185">Reference proteome</keyword>
<organism evidence="2 3">
    <name type="scientific">Pseudopithomyces chartarum</name>
    <dbReference type="NCBI Taxonomy" id="1892770"/>
    <lineage>
        <taxon>Eukaryota</taxon>
        <taxon>Fungi</taxon>
        <taxon>Dikarya</taxon>
        <taxon>Ascomycota</taxon>
        <taxon>Pezizomycotina</taxon>
        <taxon>Dothideomycetes</taxon>
        <taxon>Pleosporomycetidae</taxon>
        <taxon>Pleosporales</taxon>
        <taxon>Massarineae</taxon>
        <taxon>Didymosphaeriaceae</taxon>
        <taxon>Pseudopithomyces</taxon>
    </lineage>
</organism>
<evidence type="ECO:0000256" key="1">
    <source>
        <dbReference type="SAM" id="MobiDB-lite"/>
    </source>
</evidence>
<evidence type="ECO:0000313" key="3">
    <source>
        <dbReference type="Proteomes" id="UP001280581"/>
    </source>
</evidence>
<feature type="compositionally biased region" description="Polar residues" evidence="1">
    <location>
        <begin position="32"/>
        <end position="53"/>
    </location>
</feature>
<sequence>MSSPEYGLIGPHLKHFAKWAASTGHDYRKPGNNGTDGISGLPTQSLMQSHQAAPTSNLFLARNVTSAAMATTNSPPAGNSGPRLIWGVPRHTTTR</sequence>
<evidence type="ECO:0000313" key="2">
    <source>
        <dbReference type="EMBL" id="KAK3202668.1"/>
    </source>
</evidence>
<gene>
    <name evidence="2" type="ORF">GRF29_154g366386</name>
</gene>
<dbReference type="AlphaFoldDB" id="A0AAN6LQP9"/>
<dbReference type="EMBL" id="WVTA01000013">
    <property type="protein sequence ID" value="KAK3202668.1"/>
    <property type="molecule type" value="Genomic_DNA"/>
</dbReference>
<dbReference type="Proteomes" id="UP001280581">
    <property type="component" value="Unassembled WGS sequence"/>
</dbReference>
<feature type="region of interest" description="Disordered" evidence="1">
    <location>
        <begin position="70"/>
        <end position="95"/>
    </location>
</feature>
<protein>
    <submittedName>
        <fullName evidence="2">Uncharacterized protein</fullName>
    </submittedName>
</protein>